<keyword evidence="1" id="KW-0064">Aspartyl protease</keyword>
<comment type="caution">
    <text evidence="4">The sequence shown here is derived from an EMBL/GenBank/DDBJ whole genome shotgun (WGS) entry which is preliminary data.</text>
</comment>
<feature type="compositionally biased region" description="Low complexity" evidence="2">
    <location>
        <begin position="1866"/>
        <end position="1884"/>
    </location>
</feature>
<sequence>MSDSDSTGSIISSASSTISAFSDIDIPPSETATLSNTPRSPHTPSNTPNTSPSPPIIPVTLPHVSTPVNIPTVMATVALTGVVNLPIPGTKGAPKKFKGKYSAIRQFINHYEKICAQKAVTDAHEKIENITQYCSRRVREFMEGLPSFSGTNWSLFTQDLLEYFDAERDVKRYTCSNLDSFCKKARKQKRSMRMTLWKQYNRDFIRIAGWLISHRKLTADEQALYFWKGIPKDFREKLEARLLIIQPNHNLEQPFKIENINRVAKSLLLRNHFDHSQIPDEDDSSDSDSSDSASEDSDDEDSDDEAPLLPTPKKSKDRESTKKPTVAEVPVKPKATARTTSTKKENEEMEDLINQMNKMSVTDSSYSILYFRAYQISPIITELVPRPLERRAIANRLNLNAAPAPYNPSNSQGSQESGNNPGFNRPPPPHFRTGGNAYRQITPEERKCFGCGGTGHTMFFCEEINKLLKDGIVTKDSGGKLVMANGMYIRRMSPEEPLVTAVERLRPVQSNFISIHQARVEEYLSSESESSEDSDDSDSDVAVYTMTRSGRKIIHPRKELDNGFQPKKRRHVEEFNSPPVKRVAKPKEPTKKTVEEVIPVPKLPTPITVENTQFNPQDDDAFMEDDTRNLEGVQVKPEPKETDTTTVTPWTKKAPRQSEVQSQVDQRNVLGRILSQPVTLAVGEVFGISKEMTASLRDVLKPKPAPKVQIVEIPEEKHPEPMEKASIKPLVATAVTETRSKGTLIRLRMECNGSPVTAIIDTGSQLNIAHERIWKDILKLPIDMQNGVTMNDANGGESQLNGLVTNIPLTCGSVSTLANVYVGENVPFDLLLGRPWQRGNYVSIDEREDGTYLVFKDKDLQPRHQLLVTPDSQYVEDPRVSEYIKRTHRVRVSVNYLTVKEESADEVSQSSTMSMPSDTEDDEMTMEVDAPTLAKRERSGSIEPTSRTRRRMSLVHQAEGQAEISDSDESVDERYLGHKNNWVPVSSTRTRSQIHGKLKGPSFTRVSLTPNDGPIRSHQTKQKDPYGALDPGMNRYGDQATAENQKRRYNNSEPQGMPTKPPESPQNSEPLYSLYQGTSRKPDSSAEEQHQRMWARSLGHIRVREPITRNRSIKDVMRSSPNCNNTEYESDEEIVPTSELDEREGISERDSIGVTSDPEEIVPRAHRSNHQLRAGECSCPEGSTDGSVESSSETRPIYNIWKGKTKDGRMRNHEEPKKSSRTPTQNEQSIPRRDGDKMSTCQNPRFRTREQVVEYPLSRVWGPGMFGVEFYVENLENEQVQYKKKKDLHQDSPVSIPSNTFNSYSSPSNSSISPAPPSSPSMFEYDKLVALASDPTRAKWTFAPTEFTKSSDQGGMARIPVVGKTTRPGPLAVQTLDGIFADLSRKKNIPTATINVSLEKAYAIEAHENLPDGTITLMCDQTTAIWKAPGDDSPVGVGAYRALVQLCPKPDIDRWTGSLPMIDKGAEGNSVKVEEDWTRHVLKHHIGGQAEGQAKIDAGPKPEPVEVFMAQVATKSEPFKGDRSVGRLDEWRSERKRVREEKTNENVRIGPPRGRYSHRNGTINSSRSARTSNGPKPSNRTDQPSFPTYDFVNHKHILSSTSSSESDESFIITNELEPRYDPAIRDKHELIQDLFLSKTAPSSWARNLGQTYNHRNHTRKQDEGKRPLTPYPTVLTRQPPLCDNTNNASLNGSDSDDSLLDLWTPSCSVSPVLLPPTPVPAVGYTTCDARESLVLQSPPPDHKDPVLTLGYPTQQLPTPPTSPINQKFLTLSEHERNSTPDTQVSFMDVGPSVPILRLATPSPSISSIPSCTLCKGDSHPLLECPLRPFVPESLTDIVITGGHLDASRLKTPDFLPPGTFHRHDTSSPSASSSSSDNSFHSTRSSSTSLSITFQSDQQGFLLEFEYGDLSASARKAPSDPSPILPDLIMDDSTSVSTSPPMTPPPGSPAFHFIRDCDRRMLCRMAGISEDTKFPDSNFWLRVIFVFLLRYSEDLCYFKGKNDWIREQHQEIPGPHSAGALYRHYKLFVLEPEDKRDTNVYLHPVERRSAYQCMEFLRQPSQLMRAGAEEIQVRQLLEYLVDIRSDDGYHAGIINNYRRQGDFGAPGEYPSPFNNAIYEDETMLMEESSEPQDCPSPTSPYPDSL</sequence>
<feature type="compositionally biased region" description="Low complexity" evidence="2">
    <location>
        <begin position="1297"/>
        <end position="1313"/>
    </location>
</feature>
<dbReference type="SUPFAM" id="SSF50630">
    <property type="entry name" value="Acid proteases"/>
    <property type="match status" value="1"/>
</dbReference>
<feature type="compositionally biased region" description="Polar residues" evidence="2">
    <location>
        <begin position="1184"/>
        <end position="1194"/>
    </location>
</feature>
<feature type="compositionally biased region" description="Low complexity" evidence="2">
    <location>
        <begin position="401"/>
        <end position="423"/>
    </location>
</feature>
<accession>A0AAW0FUG7</accession>
<evidence type="ECO:0000256" key="2">
    <source>
        <dbReference type="SAM" id="MobiDB-lite"/>
    </source>
</evidence>
<evidence type="ECO:0000256" key="1">
    <source>
        <dbReference type="ARBA" id="ARBA00022750"/>
    </source>
</evidence>
<feature type="region of interest" description="Disordered" evidence="2">
    <location>
        <begin position="1283"/>
        <end position="1319"/>
    </location>
</feature>
<feature type="compositionally biased region" description="Basic and acidic residues" evidence="2">
    <location>
        <begin position="1536"/>
        <end position="1545"/>
    </location>
</feature>
<feature type="region of interest" description="Disordered" evidence="2">
    <location>
        <begin position="547"/>
        <end position="569"/>
    </location>
</feature>
<feature type="region of interest" description="Disordered" evidence="2">
    <location>
        <begin position="22"/>
        <end position="55"/>
    </location>
</feature>
<name>A0AAW0FUG7_9APHY</name>
<feature type="region of interest" description="Disordered" evidence="2">
    <location>
        <begin position="1536"/>
        <end position="1589"/>
    </location>
</feature>
<feature type="compositionally biased region" description="Polar residues" evidence="2">
    <location>
        <begin position="906"/>
        <end position="917"/>
    </location>
</feature>
<dbReference type="InterPro" id="IPR001969">
    <property type="entry name" value="Aspartic_peptidase_AS"/>
</dbReference>
<feature type="compositionally biased region" description="Acidic residues" evidence="2">
    <location>
        <begin position="279"/>
        <end position="306"/>
    </location>
</feature>
<proteinExistence type="predicted"/>
<feature type="region of interest" description="Disordered" evidence="2">
    <location>
        <begin position="401"/>
        <end position="436"/>
    </location>
</feature>
<feature type="region of interest" description="Disordered" evidence="2">
    <location>
        <begin position="1116"/>
        <end position="1245"/>
    </location>
</feature>
<dbReference type="InterPro" id="IPR021109">
    <property type="entry name" value="Peptidase_aspartic_dom_sf"/>
</dbReference>
<reference evidence="4 5" key="1">
    <citation type="submission" date="2022-09" db="EMBL/GenBank/DDBJ databases">
        <authorList>
            <person name="Palmer J.M."/>
        </authorList>
    </citation>
    <scope>NUCLEOTIDE SEQUENCE [LARGE SCALE GENOMIC DNA]</scope>
    <source>
        <strain evidence="4 5">DSM 7382</strain>
    </source>
</reference>
<dbReference type="Pfam" id="PF13352">
    <property type="entry name" value="DUF4100"/>
    <property type="match status" value="1"/>
</dbReference>
<dbReference type="Gene3D" id="2.40.70.10">
    <property type="entry name" value="Acid Proteases"/>
    <property type="match status" value="1"/>
</dbReference>
<organism evidence="4 5">
    <name type="scientific">Cerrena zonata</name>
    <dbReference type="NCBI Taxonomy" id="2478898"/>
    <lineage>
        <taxon>Eukaryota</taxon>
        <taxon>Fungi</taxon>
        <taxon>Dikarya</taxon>
        <taxon>Basidiomycota</taxon>
        <taxon>Agaricomycotina</taxon>
        <taxon>Agaricomycetes</taxon>
        <taxon>Polyporales</taxon>
        <taxon>Cerrenaceae</taxon>
        <taxon>Cerrena</taxon>
    </lineage>
</organism>
<dbReference type="GO" id="GO:0006508">
    <property type="term" value="P:proteolysis"/>
    <property type="evidence" value="ECO:0007669"/>
    <property type="project" value="InterPro"/>
</dbReference>
<feature type="compositionally biased region" description="Polar residues" evidence="2">
    <location>
        <begin position="1065"/>
        <end position="1079"/>
    </location>
</feature>
<feature type="region of interest" description="Disordered" evidence="2">
    <location>
        <begin position="1649"/>
        <end position="1682"/>
    </location>
</feature>
<feature type="compositionally biased region" description="Acidic residues" evidence="2">
    <location>
        <begin position="1128"/>
        <end position="1142"/>
    </location>
</feature>
<dbReference type="InterPro" id="IPR025165">
    <property type="entry name" value="DUF4100"/>
</dbReference>
<dbReference type="Proteomes" id="UP001385951">
    <property type="component" value="Unassembled WGS sequence"/>
</dbReference>
<feature type="region of interest" description="Disordered" evidence="2">
    <location>
        <begin position="2123"/>
        <end position="2144"/>
    </location>
</feature>
<feature type="region of interest" description="Disordered" evidence="2">
    <location>
        <begin position="275"/>
        <end position="348"/>
    </location>
</feature>
<dbReference type="CDD" id="cd00303">
    <property type="entry name" value="retropepsin_like"/>
    <property type="match status" value="1"/>
</dbReference>
<feature type="region of interest" description="Disordered" evidence="2">
    <location>
        <begin position="903"/>
        <end position="923"/>
    </location>
</feature>
<evidence type="ECO:0000313" key="4">
    <source>
        <dbReference type="EMBL" id="KAK7685268.1"/>
    </source>
</evidence>
<dbReference type="GO" id="GO:0004190">
    <property type="term" value="F:aspartic-type endopeptidase activity"/>
    <property type="evidence" value="ECO:0007669"/>
    <property type="project" value="UniProtKB-KW"/>
</dbReference>
<feature type="compositionally biased region" description="Polar residues" evidence="2">
    <location>
        <begin position="1559"/>
        <end position="1586"/>
    </location>
</feature>
<feature type="region of interest" description="Disordered" evidence="2">
    <location>
        <begin position="936"/>
        <end position="970"/>
    </location>
</feature>
<feature type="compositionally biased region" description="Basic and acidic residues" evidence="2">
    <location>
        <begin position="1204"/>
        <end position="1218"/>
    </location>
</feature>
<feature type="region of interest" description="Disordered" evidence="2">
    <location>
        <begin position="1848"/>
        <end position="1884"/>
    </location>
</feature>
<feature type="domain" description="DUF4100" evidence="3">
    <location>
        <begin position="537"/>
        <end position="703"/>
    </location>
</feature>
<feature type="region of interest" description="Disordered" evidence="2">
    <location>
        <begin position="986"/>
        <end position="1091"/>
    </location>
</feature>
<keyword evidence="1" id="KW-0378">Hydrolase</keyword>
<protein>
    <recommendedName>
        <fullName evidence="3">DUF4100 domain-containing protein</fullName>
    </recommendedName>
</protein>
<evidence type="ECO:0000259" key="3">
    <source>
        <dbReference type="Pfam" id="PF13352"/>
    </source>
</evidence>
<evidence type="ECO:0000313" key="5">
    <source>
        <dbReference type="Proteomes" id="UP001385951"/>
    </source>
</evidence>
<gene>
    <name evidence="4" type="ORF">QCA50_011631</name>
</gene>
<keyword evidence="1" id="KW-0645">Protease</keyword>
<dbReference type="EMBL" id="JASBNA010000021">
    <property type="protein sequence ID" value="KAK7685268.1"/>
    <property type="molecule type" value="Genomic_DNA"/>
</dbReference>
<dbReference type="PROSITE" id="PS00141">
    <property type="entry name" value="ASP_PROTEASE"/>
    <property type="match status" value="1"/>
</dbReference>
<feature type="compositionally biased region" description="Low complexity" evidence="2">
    <location>
        <begin position="35"/>
        <end position="50"/>
    </location>
</feature>
<keyword evidence="5" id="KW-1185">Reference proteome</keyword>
<feature type="compositionally biased region" description="Basic and acidic residues" evidence="2">
    <location>
        <begin position="1080"/>
        <end position="1091"/>
    </location>
</feature>